<gene>
    <name evidence="2" type="ORF">GIB67_020494</name>
</gene>
<dbReference type="EMBL" id="JACGCM010000045">
    <property type="protein sequence ID" value="KAF6176772.1"/>
    <property type="molecule type" value="Genomic_DNA"/>
</dbReference>
<feature type="domain" description="MATH" evidence="1">
    <location>
        <begin position="215"/>
        <end position="313"/>
    </location>
</feature>
<keyword evidence="3" id="KW-1185">Reference proteome</keyword>
<protein>
    <recommendedName>
        <fullName evidence="1">MATH domain-containing protein</fullName>
    </recommendedName>
</protein>
<dbReference type="CDD" id="cd00121">
    <property type="entry name" value="MATH"/>
    <property type="match status" value="2"/>
</dbReference>
<dbReference type="InterPro" id="IPR008974">
    <property type="entry name" value="TRAF-like"/>
</dbReference>
<dbReference type="InterPro" id="IPR002083">
    <property type="entry name" value="MATH/TRAF_dom"/>
</dbReference>
<organism evidence="2 3">
    <name type="scientific">Kingdonia uniflora</name>
    <dbReference type="NCBI Taxonomy" id="39325"/>
    <lineage>
        <taxon>Eukaryota</taxon>
        <taxon>Viridiplantae</taxon>
        <taxon>Streptophyta</taxon>
        <taxon>Embryophyta</taxon>
        <taxon>Tracheophyta</taxon>
        <taxon>Spermatophyta</taxon>
        <taxon>Magnoliopsida</taxon>
        <taxon>Ranunculales</taxon>
        <taxon>Circaeasteraceae</taxon>
        <taxon>Kingdonia</taxon>
    </lineage>
</organism>
<dbReference type="SMART" id="SM00061">
    <property type="entry name" value="MATH"/>
    <property type="match status" value="1"/>
</dbReference>
<dbReference type="OrthoDB" id="1883087at2759"/>
<comment type="caution">
    <text evidence="2">The sequence shown here is derived from an EMBL/GenBank/DDBJ whole genome shotgun (WGS) entry which is preliminary data.</text>
</comment>
<reference evidence="2 3" key="1">
    <citation type="journal article" date="2020" name="IScience">
        <title>Genome Sequencing of the Endangered Kingdonia uniflora (Circaeasteraceae, Ranunculales) Reveals Potential Mechanisms of Evolutionary Specialization.</title>
        <authorList>
            <person name="Sun Y."/>
            <person name="Deng T."/>
            <person name="Zhang A."/>
            <person name="Moore M.J."/>
            <person name="Landis J.B."/>
            <person name="Lin N."/>
            <person name="Zhang H."/>
            <person name="Zhang X."/>
            <person name="Huang J."/>
            <person name="Zhang X."/>
            <person name="Sun H."/>
            <person name="Wang H."/>
        </authorList>
    </citation>
    <scope>NUCLEOTIDE SEQUENCE [LARGE SCALE GENOMIC DNA]</scope>
    <source>
        <strain evidence="2">TB1705</strain>
        <tissue evidence="2">Leaf</tissue>
    </source>
</reference>
<proteinExistence type="predicted"/>
<dbReference type="PANTHER" id="PTHR46162">
    <property type="entry name" value="TRAF-LIKE FAMILY PROTEIN"/>
    <property type="match status" value="1"/>
</dbReference>
<evidence type="ECO:0000259" key="1">
    <source>
        <dbReference type="PROSITE" id="PS50144"/>
    </source>
</evidence>
<dbReference type="PANTHER" id="PTHR46162:SF2">
    <property type="entry name" value="ANKYRIN REPEAT-CONTAINING PROTEIN-RELATED"/>
    <property type="match status" value="1"/>
</dbReference>
<dbReference type="Proteomes" id="UP000541444">
    <property type="component" value="Unassembled WGS sequence"/>
</dbReference>
<accession>A0A7J7PBW4</accession>
<evidence type="ECO:0000313" key="3">
    <source>
        <dbReference type="Proteomes" id="UP000541444"/>
    </source>
</evidence>
<name>A0A7J7PBW4_9MAGN</name>
<dbReference type="SUPFAM" id="SSF49599">
    <property type="entry name" value="TRAF domain-like"/>
    <property type="match status" value="2"/>
</dbReference>
<dbReference type="Gene3D" id="2.60.210.10">
    <property type="entry name" value="Apoptosis, Tumor Necrosis Factor Receptor Associated Protein 2, Chain A"/>
    <property type="match status" value="2"/>
</dbReference>
<dbReference type="AlphaFoldDB" id="A0A7J7PBW4"/>
<dbReference type="Pfam" id="PF22486">
    <property type="entry name" value="MATH_2"/>
    <property type="match status" value="2"/>
</dbReference>
<evidence type="ECO:0000313" key="2">
    <source>
        <dbReference type="EMBL" id="KAF6176772.1"/>
    </source>
</evidence>
<feature type="domain" description="MATH" evidence="1">
    <location>
        <begin position="54"/>
        <end position="190"/>
    </location>
</feature>
<sequence length="323" mass="36629">MGEPTVDKKAHLVGKPTVDIKAHLVNKPTVDMKAHLVDTILTPVITRSVRDLPPTHYSFRIQSFSLLSKNSITRYESTDFKSGGYNWKLSLYPSGNTDANGKDHVSLYLMMSDTNSLPAGWEVNVIFRLFLFDQIQDKYLVLEDNNGGRFRLFHELKKGWGFSQFIPLATFNNPGSGYLVNDSCEFGAEVFVRTSAPKSESLSMVMNAKTVRHTWKTIVYPKGRDSGKYNSISLYIMAADMEIISPGGKLFIKYQLWLKNQINSRKDVLFNASTWTSFPKIYYGWQKFIDLKALHDDAKGFLLNDTCIVEAEITVLGIVNKLR</sequence>
<dbReference type="PROSITE" id="PS50144">
    <property type="entry name" value="MATH"/>
    <property type="match status" value="2"/>
</dbReference>